<dbReference type="Proteomes" id="UP000886998">
    <property type="component" value="Unassembled WGS sequence"/>
</dbReference>
<accession>A0A8X6JUH2</accession>
<evidence type="ECO:0000256" key="1">
    <source>
        <dbReference type="PROSITE-ProRule" id="PRU00042"/>
    </source>
</evidence>
<keyword evidence="1" id="KW-0479">Metal-binding</keyword>
<reference evidence="4" key="1">
    <citation type="submission" date="2020-08" db="EMBL/GenBank/DDBJ databases">
        <title>Multicomponent nature underlies the extraordinary mechanical properties of spider dragline silk.</title>
        <authorList>
            <person name="Kono N."/>
            <person name="Nakamura H."/>
            <person name="Mori M."/>
            <person name="Yoshida Y."/>
            <person name="Ohtoshi R."/>
            <person name="Malay A.D."/>
            <person name="Moran D.A.P."/>
            <person name="Tomita M."/>
            <person name="Numata K."/>
            <person name="Arakawa K."/>
        </authorList>
    </citation>
    <scope>NUCLEOTIDE SEQUENCE</scope>
</reference>
<feature type="compositionally biased region" description="Low complexity" evidence="2">
    <location>
        <begin position="98"/>
        <end position="112"/>
    </location>
</feature>
<proteinExistence type="predicted"/>
<keyword evidence="1" id="KW-0863">Zinc-finger</keyword>
<feature type="compositionally biased region" description="Polar residues" evidence="2">
    <location>
        <begin position="551"/>
        <end position="581"/>
    </location>
</feature>
<name>A0A8X6JUH2_9ARAC</name>
<feature type="compositionally biased region" description="Polar residues" evidence="2">
    <location>
        <begin position="335"/>
        <end position="345"/>
    </location>
</feature>
<keyword evidence="1" id="KW-0862">Zinc</keyword>
<feature type="region of interest" description="Disordered" evidence="2">
    <location>
        <begin position="682"/>
        <end position="718"/>
    </location>
</feature>
<organism evidence="4 5">
    <name type="scientific">Trichonephila inaurata madagascariensis</name>
    <dbReference type="NCBI Taxonomy" id="2747483"/>
    <lineage>
        <taxon>Eukaryota</taxon>
        <taxon>Metazoa</taxon>
        <taxon>Ecdysozoa</taxon>
        <taxon>Arthropoda</taxon>
        <taxon>Chelicerata</taxon>
        <taxon>Arachnida</taxon>
        <taxon>Araneae</taxon>
        <taxon>Araneomorphae</taxon>
        <taxon>Entelegynae</taxon>
        <taxon>Araneoidea</taxon>
        <taxon>Nephilidae</taxon>
        <taxon>Trichonephila</taxon>
        <taxon>Trichonephila inaurata</taxon>
    </lineage>
</organism>
<feature type="compositionally biased region" description="Low complexity" evidence="2">
    <location>
        <begin position="682"/>
        <end position="692"/>
    </location>
</feature>
<dbReference type="EMBL" id="BMAV01027530">
    <property type="protein sequence ID" value="GFS60044.1"/>
    <property type="molecule type" value="Genomic_DNA"/>
</dbReference>
<evidence type="ECO:0000259" key="3">
    <source>
        <dbReference type="PROSITE" id="PS50157"/>
    </source>
</evidence>
<sequence>MREREKEDISENKLEKDEKCVVETEKSQKELDCKKCGETFKDLEGLIAHNCPHKETKETKLDLPTIINFLVEKQLSVHKSKDSPDESIIGDSSKNRTSSVVSQRSLSSRRSLPAPMTFCPEKERTKTFSDKYPAHATSSQSFPYSLTLKDYLLSQRDSAAKNLFQPRKRSHSDSGYRSPQSECIKKDSTRSMTHVTSKKDSPESLSLTTCKQSSLPSTETRIGYSSKSLTGSVTTHKFPSRKSVPPTKTKHTKIEVSKLVLPKYPTYVTPPRSIPSSQAPKDNFLNVKDSAIRNLLQPYKIPCSATGYRSPQSECIEKDSARSETLVTSKKDSPESLSLTTCKQLSSSSTETSIGDSSKGLTGSVTTHKFPSRKSFPPTKTRHTKMEASKPVSQKYPTYVTPPRSIPSSQALKDDFINVKDSATQSPWYYKGEIIAYSSASVRNATPQIFEIFDGTIETSSPEIESENFDSSESSTFSSPKPVSPCKNERDSAAKNLFQPRERSHSDSGYRSPQSECIKKDSTRSLTHVTSKIDSPESLSLTTCKQSSLPSTETRIGYSSKSLTGSVTSHKFPSRKSVPSTKTKHTKIEVSKLVLQKYPTYVTPPRSIPSSQAPKDNFLNVKDSAIRNLFQPYKIPCSATGYRSPQSECIEKDSTRTETLVTSKKDSPESLSITTCKQFSSSSTETSIGDSSKGLTGSVTTHKFPSRKSFPPTKTRHTKMEASKLVLQKYPTYVTPPRSIPSSQALKDDFLNVKDSATQSPWYYKGEIIAYSSGSVSNATPQIFEIYDGTIKTSSPEIESENFDSSEFLTFSLPKPVSPFKKSSEDSSGSVVDTISD</sequence>
<dbReference type="AlphaFoldDB" id="A0A8X6JUH2"/>
<dbReference type="InterPro" id="IPR013087">
    <property type="entry name" value="Znf_C2H2_type"/>
</dbReference>
<feature type="domain" description="C2H2-type" evidence="3">
    <location>
        <begin position="31"/>
        <end position="58"/>
    </location>
</feature>
<feature type="region of interest" description="Disordered" evidence="2">
    <location>
        <begin position="310"/>
        <end position="404"/>
    </location>
</feature>
<dbReference type="PROSITE" id="PS50157">
    <property type="entry name" value="ZINC_FINGER_C2H2_2"/>
    <property type="match status" value="1"/>
</dbReference>
<feature type="compositionally biased region" description="Polar residues" evidence="2">
    <location>
        <begin position="826"/>
        <end position="837"/>
    </location>
</feature>
<feature type="region of interest" description="Disordered" evidence="2">
    <location>
        <begin position="465"/>
        <end position="531"/>
    </location>
</feature>
<feature type="compositionally biased region" description="Polar residues" evidence="2">
    <location>
        <begin position="228"/>
        <end position="237"/>
    </location>
</feature>
<feature type="region of interest" description="Disordered" evidence="2">
    <location>
        <begin position="817"/>
        <end position="837"/>
    </location>
</feature>
<evidence type="ECO:0000313" key="4">
    <source>
        <dbReference type="EMBL" id="GFS60044.1"/>
    </source>
</evidence>
<protein>
    <recommendedName>
        <fullName evidence="3">C2H2-type domain-containing protein</fullName>
    </recommendedName>
</protein>
<feature type="region of interest" description="Disordered" evidence="2">
    <location>
        <begin position="228"/>
        <end position="251"/>
    </location>
</feature>
<feature type="compositionally biased region" description="Polar residues" evidence="2">
    <location>
        <begin position="693"/>
        <end position="703"/>
    </location>
</feature>
<dbReference type="PROSITE" id="PS00028">
    <property type="entry name" value="ZINC_FINGER_C2H2_1"/>
    <property type="match status" value="1"/>
</dbReference>
<dbReference type="GO" id="GO:0008270">
    <property type="term" value="F:zinc ion binding"/>
    <property type="evidence" value="ECO:0007669"/>
    <property type="project" value="UniProtKB-KW"/>
</dbReference>
<feature type="region of interest" description="Disordered" evidence="2">
    <location>
        <begin position="162"/>
        <end position="205"/>
    </location>
</feature>
<feature type="compositionally biased region" description="Low complexity" evidence="2">
    <location>
        <begin position="346"/>
        <end position="358"/>
    </location>
</feature>
<evidence type="ECO:0000256" key="2">
    <source>
        <dbReference type="SAM" id="MobiDB-lite"/>
    </source>
</evidence>
<feature type="non-terminal residue" evidence="4">
    <location>
        <position position="1"/>
    </location>
</feature>
<evidence type="ECO:0000313" key="5">
    <source>
        <dbReference type="Proteomes" id="UP000886998"/>
    </source>
</evidence>
<feature type="region of interest" description="Disordered" evidence="2">
    <location>
        <begin position="80"/>
        <end position="120"/>
    </location>
</feature>
<feature type="compositionally biased region" description="Polar residues" evidence="2">
    <location>
        <begin position="359"/>
        <end position="369"/>
    </location>
</feature>
<feature type="region of interest" description="Disordered" evidence="2">
    <location>
        <begin position="551"/>
        <end position="585"/>
    </location>
</feature>
<gene>
    <name evidence="4" type="ORF">TNIN_268721</name>
</gene>
<comment type="caution">
    <text evidence="4">The sequence shown here is derived from an EMBL/GenBank/DDBJ whole genome shotgun (WGS) entry which is preliminary data.</text>
</comment>
<keyword evidence="5" id="KW-1185">Reference proteome</keyword>